<feature type="region of interest" description="Disordered" evidence="2">
    <location>
        <begin position="144"/>
        <end position="164"/>
    </location>
</feature>
<evidence type="ECO:0000256" key="2">
    <source>
        <dbReference type="SAM" id="MobiDB-lite"/>
    </source>
</evidence>
<evidence type="ECO:0000313" key="4">
    <source>
        <dbReference type="Ensembl" id="ENSXETP00000018919"/>
    </source>
</evidence>
<feature type="coiled-coil region" evidence="1">
    <location>
        <begin position="441"/>
        <end position="489"/>
    </location>
</feature>
<accession>A0A7D9NJV7</accession>
<feature type="domain" description="Spermatogenesis-associated protein 1 C-terminal" evidence="3">
    <location>
        <begin position="338"/>
        <end position="487"/>
    </location>
</feature>
<evidence type="ECO:0000259" key="3">
    <source>
        <dbReference type="Pfam" id="PF15743"/>
    </source>
</evidence>
<dbReference type="Ensembl" id="ENSXETT00000018919">
    <property type="protein sequence ID" value="ENSXETP00000018919"/>
    <property type="gene ID" value="ENSXETG00000008645"/>
</dbReference>
<evidence type="ECO:0000256" key="1">
    <source>
        <dbReference type="SAM" id="Coils"/>
    </source>
</evidence>
<protein>
    <submittedName>
        <fullName evidence="4">Spermatogenesis associated 1</fullName>
    </submittedName>
</protein>
<feature type="coiled-coil region" evidence="1">
    <location>
        <begin position="333"/>
        <end position="367"/>
    </location>
</feature>
<sequence length="500" mass="56809">MLLGKSFLYTEIPFRSSVSREFIELHVYQVPDDLWNFKLNKVSTDVISKFMSVGFIRVPPDMKLRTLRERLGEFLGDDIILDKFAFLKCVGRSLAVVKAKQEQELKLKSFAPPYAAQPELYLLLGAEYEGSTYGSSIISDEAQSSSEYNASDRSSSRLVQQSSIQSISHPLSEINIKEPILSSKEKHDNTTTFTRKEQDIVKSMNVLHLEEQNLNKEKHISLMGQGKLPAAASKITEHGTDAKNSKGRNTTRDSGIPESLGGREIDHLHNSSQEQLIPSDSTKSHSERRNNQFGDNSFRPLLEPAQYHAPPSPPPLLAFPTVKAPVPKASTQKVSLVQQLNQLKDERMQMEKAREELVRKAKVLIEQYKLKRHQARDSWKKKYFERKKVTSVLEETLNKQRNDLEVYYKKLMIQLAARDSRKRSKAPALAANSKNAVIISITTKQHELDQLKRKVENARIKLLIEIKMRKQASSELNVLKAELAQKKAQSSLNTPPVFVH</sequence>
<dbReference type="PANTHER" id="PTHR14421">
    <property type="entry name" value="SPERMATOGENESIS-ASSOCIATED PROTEIN 1"/>
    <property type="match status" value="1"/>
</dbReference>
<reference evidence="4" key="1">
    <citation type="journal article" date="2010" name="Science">
        <title>The genome of the Western clawed frog Xenopus tropicalis.</title>
        <authorList>
            <person name="Hellsten U."/>
            <person name="Harland R.M."/>
            <person name="Gilchrist M.J."/>
            <person name="Hendrix D."/>
            <person name="Jurka J."/>
            <person name="Kapitonov V."/>
            <person name="Ovcharenko I."/>
            <person name="Putnam N.H."/>
            <person name="Shu S."/>
            <person name="Taher L."/>
            <person name="Blitz I.L."/>
            <person name="Blumberg B."/>
            <person name="Dichmann D.S."/>
            <person name="Dubchak I."/>
            <person name="Amaya E."/>
            <person name="Detter J.C."/>
            <person name="Fletcher R."/>
            <person name="Gerhard D.S."/>
            <person name="Goodstein D."/>
            <person name="Graves T."/>
            <person name="Grigoriev I.V."/>
            <person name="Grimwood J."/>
            <person name="Kawashima T."/>
            <person name="Lindquist E."/>
            <person name="Lucas S.M."/>
            <person name="Mead P.E."/>
            <person name="Mitros T."/>
            <person name="Ogino H."/>
            <person name="Ohta Y."/>
            <person name="Poliakov A.V."/>
            <person name="Pollet N."/>
            <person name="Robert J."/>
            <person name="Salamov A."/>
            <person name="Sater A.K."/>
            <person name="Schmutz J."/>
            <person name="Terry A."/>
            <person name="Vize P.D."/>
            <person name="Warren W.C."/>
            <person name="Wells D."/>
            <person name="Wills A."/>
            <person name="Wilson R.K."/>
            <person name="Zimmerman L.B."/>
            <person name="Zorn A.M."/>
            <person name="Grainger R."/>
            <person name="Grammer T."/>
            <person name="Khokha M.K."/>
            <person name="Richardson P.M."/>
            <person name="Rokhsar D.S."/>
        </authorList>
    </citation>
    <scope>NUCLEOTIDE SEQUENCE [LARGE SCALE GENOMIC DNA]</scope>
    <source>
        <strain evidence="4">Nigerian</strain>
    </source>
</reference>
<reference evidence="4" key="2">
    <citation type="submission" date="2011-06" db="UniProtKB">
        <authorList>
            <consortium name="Ensembl"/>
        </authorList>
    </citation>
    <scope>IDENTIFICATION</scope>
</reference>
<dbReference type="InParanoid" id="A0A7D9NJV7"/>
<dbReference type="Pfam" id="PF15743">
    <property type="entry name" value="SPATA1_C"/>
    <property type="match status" value="1"/>
</dbReference>
<keyword evidence="1" id="KW-0175">Coiled coil</keyword>
<dbReference type="Bgee" id="ENSXETG00000008645">
    <property type="expression patterns" value="Expressed in heart and 7 other cell types or tissues"/>
</dbReference>
<dbReference type="InterPro" id="IPR039062">
    <property type="entry name" value="SPAT1"/>
</dbReference>
<dbReference type="FunCoup" id="A0A7D9NJV7">
    <property type="interactions" value="127"/>
</dbReference>
<dbReference type="InterPro" id="IPR031478">
    <property type="entry name" value="SPATA1_C"/>
</dbReference>
<feature type="compositionally biased region" description="Polar residues" evidence="2">
    <location>
        <begin position="148"/>
        <end position="164"/>
    </location>
</feature>
<dbReference type="GeneTree" id="ENSGT00390000003298"/>
<dbReference type="AlphaFoldDB" id="A0A7D9NJV7"/>
<feature type="compositionally biased region" description="Polar residues" evidence="2">
    <location>
        <begin position="270"/>
        <end position="281"/>
    </location>
</feature>
<name>A0A7D9NJV7_XENTR</name>
<dbReference type="Xenbase" id="XB-GENE-6258774">
    <property type="gene designation" value="spata1"/>
</dbReference>
<gene>
    <name evidence="4" type="primary">spata1</name>
</gene>
<feature type="region of interest" description="Disordered" evidence="2">
    <location>
        <begin position="238"/>
        <end position="316"/>
    </location>
</feature>
<proteinExistence type="predicted"/>
<dbReference type="PANTHER" id="PTHR14421:SF3">
    <property type="entry name" value="SPERMATOGENESIS-ASSOCIATED PROTEIN 1"/>
    <property type="match status" value="1"/>
</dbReference>
<organism evidence="4">
    <name type="scientific">Xenopus tropicalis</name>
    <name type="common">Western clawed frog</name>
    <name type="synonym">Silurana tropicalis</name>
    <dbReference type="NCBI Taxonomy" id="8364"/>
    <lineage>
        <taxon>Eukaryota</taxon>
        <taxon>Metazoa</taxon>
        <taxon>Chordata</taxon>
        <taxon>Craniata</taxon>
        <taxon>Vertebrata</taxon>
        <taxon>Euteleostomi</taxon>
        <taxon>Amphibia</taxon>
        <taxon>Batrachia</taxon>
        <taxon>Anura</taxon>
        <taxon>Pipoidea</taxon>
        <taxon>Pipidae</taxon>
        <taxon>Xenopodinae</taxon>
        <taxon>Xenopus</taxon>
        <taxon>Silurana</taxon>
    </lineage>
</organism>